<keyword evidence="6 7" id="KW-0472">Membrane</keyword>
<dbReference type="PANTHER" id="PTHR10766">
    <property type="entry name" value="TRANSMEMBRANE 9 SUPERFAMILY PROTEIN"/>
    <property type="match status" value="1"/>
</dbReference>
<gene>
    <name evidence="8" type="ORF">EGYM00163_LOCUS50602</name>
</gene>
<feature type="transmembrane region" description="Helical" evidence="7">
    <location>
        <begin position="263"/>
        <end position="286"/>
    </location>
</feature>
<feature type="transmembrane region" description="Helical" evidence="7">
    <location>
        <begin position="426"/>
        <end position="450"/>
    </location>
</feature>
<feature type="transmembrane region" description="Helical" evidence="7">
    <location>
        <begin position="398"/>
        <end position="420"/>
    </location>
</feature>
<accession>A0A7S4GJY0</accession>
<keyword evidence="5 7" id="KW-1133">Transmembrane helix</keyword>
<feature type="transmembrane region" description="Helical" evidence="7">
    <location>
        <begin position="487"/>
        <end position="511"/>
    </location>
</feature>
<keyword evidence="4 7" id="KW-0732">Signal</keyword>
<evidence type="ECO:0000256" key="7">
    <source>
        <dbReference type="RuleBase" id="RU363079"/>
    </source>
</evidence>
<feature type="signal peptide" evidence="7">
    <location>
        <begin position="1"/>
        <end position="20"/>
    </location>
</feature>
<dbReference type="GO" id="GO:0072657">
    <property type="term" value="P:protein localization to membrane"/>
    <property type="evidence" value="ECO:0007669"/>
    <property type="project" value="TreeGrafter"/>
</dbReference>
<evidence type="ECO:0000256" key="3">
    <source>
        <dbReference type="ARBA" id="ARBA00022692"/>
    </source>
</evidence>
<feature type="chain" id="PRO_5031603477" description="Transmembrane 9 superfamily member" evidence="7">
    <location>
        <begin position="21"/>
        <end position="627"/>
    </location>
</feature>
<evidence type="ECO:0000256" key="5">
    <source>
        <dbReference type="ARBA" id="ARBA00022989"/>
    </source>
</evidence>
<dbReference type="GO" id="GO:0016020">
    <property type="term" value="C:membrane"/>
    <property type="evidence" value="ECO:0007669"/>
    <property type="project" value="UniProtKB-SubCell"/>
</dbReference>
<dbReference type="InterPro" id="IPR004240">
    <property type="entry name" value="EMP70"/>
</dbReference>
<evidence type="ECO:0000313" key="8">
    <source>
        <dbReference type="EMBL" id="CAE0839230.1"/>
    </source>
</evidence>
<keyword evidence="3 7" id="KW-0812">Transmembrane</keyword>
<dbReference type="Pfam" id="PF02990">
    <property type="entry name" value="EMP70"/>
    <property type="match status" value="1"/>
</dbReference>
<organism evidence="8">
    <name type="scientific">Eutreptiella gymnastica</name>
    <dbReference type="NCBI Taxonomy" id="73025"/>
    <lineage>
        <taxon>Eukaryota</taxon>
        <taxon>Discoba</taxon>
        <taxon>Euglenozoa</taxon>
        <taxon>Euglenida</taxon>
        <taxon>Spirocuta</taxon>
        <taxon>Euglenophyceae</taxon>
        <taxon>Eutreptiales</taxon>
        <taxon>Eutreptiaceae</taxon>
        <taxon>Eutreptiella</taxon>
    </lineage>
</organism>
<feature type="transmembrane region" description="Helical" evidence="7">
    <location>
        <begin position="587"/>
        <end position="617"/>
    </location>
</feature>
<dbReference type="EMBL" id="HBJA01147335">
    <property type="protein sequence ID" value="CAE0839230.1"/>
    <property type="molecule type" value="Transcribed_RNA"/>
</dbReference>
<evidence type="ECO:0000256" key="6">
    <source>
        <dbReference type="ARBA" id="ARBA00023136"/>
    </source>
</evidence>
<sequence length="627" mass="71411">MRQVLQVCLLLLLLIISVDGFYIPGTATDYQDGDYVQMDANVLTSINTHLPYEYYSLPYPRPAGYPKSVMKEESENLGEILMGDRIRKSPYKEVQVGVPFNCKPAGDAVRMDSEKRKQFEERIKDDYVVHLILDHLPVSVQNLETNSFSIGFPIGAKEGGQYVLYNHLSFLVKYHPTTTMVGAESKEVKRIVAFQVKPHSYDHKISADGKIESCTEQFDPSSGPAVSTNAEWVAFTYSVTWEQSADNWATRWDPYLNVSDSEIHWFSIVNSLMIVLFLTGMVAVIMMRTLRKDITRYNSLEDNEELQEETGWKLVHTDVFRPPSNCSLLATYTGTGVQLIGMSITVLIFASLGFLSPANRGALFTALLLCFVFLGIYGGYTAARLMKMWSKPSWRTTLMTATVVPGEIFLLFFLINLFVWSQKSSAAVPIGTIIALVALWFCISAPLVFLGSILGYKKAAVELPVRTNQIPRHIPEQPWYMQAPFTVMMGGILPFGAVFIELFFILTSIWLNRYYYVFGFLFIVFIILVITCAEITIVMIYFQLCSEDYHWWWRSYLTSGSSGLYLFLYSIFYFFTSSFKMKKFVSVLLFFGYMGIISYIFFVMTGTMGFLACFVFVRKIYSSIKVD</sequence>
<protein>
    <recommendedName>
        <fullName evidence="7">Transmembrane 9 superfamily member</fullName>
    </recommendedName>
</protein>
<proteinExistence type="inferred from homology"/>
<evidence type="ECO:0000256" key="1">
    <source>
        <dbReference type="ARBA" id="ARBA00004141"/>
    </source>
</evidence>
<evidence type="ECO:0000256" key="4">
    <source>
        <dbReference type="ARBA" id="ARBA00022729"/>
    </source>
</evidence>
<comment type="similarity">
    <text evidence="2 7">Belongs to the nonaspanin (TM9SF) (TC 9.A.2) family.</text>
</comment>
<feature type="transmembrane region" description="Helical" evidence="7">
    <location>
        <begin position="329"/>
        <end position="355"/>
    </location>
</feature>
<reference evidence="8" key="1">
    <citation type="submission" date="2021-01" db="EMBL/GenBank/DDBJ databases">
        <authorList>
            <person name="Corre E."/>
            <person name="Pelletier E."/>
            <person name="Niang G."/>
            <person name="Scheremetjew M."/>
            <person name="Finn R."/>
            <person name="Kale V."/>
            <person name="Holt S."/>
            <person name="Cochrane G."/>
            <person name="Meng A."/>
            <person name="Brown T."/>
            <person name="Cohen L."/>
        </authorList>
    </citation>
    <scope>NUCLEOTIDE SEQUENCE</scope>
    <source>
        <strain evidence="8">CCMP1594</strain>
    </source>
</reference>
<evidence type="ECO:0000256" key="2">
    <source>
        <dbReference type="ARBA" id="ARBA00005227"/>
    </source>
</evidence>
<comment type="subcellular location">
    <subcellularLocation>
        <location evidence="1">Membrane</location>
        <topology evidence="1">Multi-pass membrane protein</topology>
    </subcellularLocation>
</comment>
<dbReference type="AlphaFoldDB" id="A0A7S4GJY0"/>
<feature type="transmembrane region" description="Helical" evidence="7">
    <location>
        <begin position="556"/>
        <end position="575"/>
    </location>
</feature>
<feature type="transmembrane region" description="Helical" evidence="7">
    <location>
        <begin position="517"/>
        <end position="544"/>
    </location>
</feature>
<dbReference type="GO" id="GO:0005737">
    <property type="term" value="C:cytoplasm"/>
    <property type="evidence" value="ECO:0007669"/>
    <property type="project" value="UniProtKB-ARBA"/>
</dbReference>
<name>A0A7S4GJY0_9EUGL</name>
<feature type="transmembrane region" description="Helical" evidence="7">
    <location>
        <begin position="361"/>
        <end position="386"/>
    </location>
</feature>
<dbReference type="PANTHER" id="PTHR10766:SF111">
    <property type="entry name" value="TRANSMEMBRANE 9 SUPERFAMILY MEMBER 2"/>
    <property type="match status" value="1"/>
</dbReference>